<dbReference type="AlphaFoldDB" id="F9D1R2"/>
<accession>F9D1R2</accession>
<comment type="caution">
    <text evidence="1">The sequence shown here is derived from an EMBL/GenBank/DDBJ whole genome shotgun (WGS) entry which is preliminary data.</text>
</comment>
<protein>
    <submittedName>
        <fullName evidence="1">Uncharacterized protein</fullName>
    </submittedName>
</protein>
<proteinExistence type="predicted"/>
<organism evidence="1 2">
    <name type="scientific">Prevotella dentalis (strain ATCC 49559 / DSM 3688 / JCM 13448 / NCTC 12043 / ES 2772)</name>
    <name type="common">Mitsuokella dentalis</name>
    <dbReference type="NCBI Taxonomy" id="908937"/>
    <lineage>
        <taxon>Bacteria</taxon>
        <taxon>Pseudomonadati</taxon>
        <taxon>Bacteroidota</taxon>
        <taxon>Bacteroidia</taxon>
        <taxon>Bacteroidales</taxon>
        <taxon>Prevotellaceae</taxon>
        <taxon>Prevotella</taxon>
    </lineage>
</organism>
<evidence type="ECO:0000313" key="2">
    <source>
        <dbReference type="Proteomes" id="UP000007820"/>
    </source>
</evidence>
<evidence type="ECO:0000313" key="1">
    <source>
        <dbReference type="EMBL" id="EGQ16104.1"/>
    </source>
</evidence>
<dbReference type="EMBL" id="AFPW01000010">
    <property type="protein sequence ID" value="EGQ16104.1"/>
    <property type="molecule type" value="Genomic_DNA"/>
</dbReference>
<gene>
    <name evidence="1" type="ORF">HMPREF9136_0790</name>
</gene>
<name>F9D1R2_PREDD</name>
<sequence length="41" mass="4612">MFTSHCLETFADLQCSLPVVLGLLQTCNAHFPFLWVDKDNG</sequence>
<reference evidence="1 2" key="1">
    <citation type="submission" date="2011-04" db="EMBL/GenBank/DDBJ databases">
        <authorList>
            <person name="Muzny D."/>
            <person name="Qin X."/>
            <person name="Deng J."/>
            <person name="Jiang H."/>
            <person name="Liu Y."/>
            <person name="Qu J."/>
            <person name="Song X.-Z."/>
            <person name="Zhang L."/>
            <person name="Thornton R."/>
            <person name="Coyle M."/>
            <person name="Francisco L."/>
            <person name="Jackson L."/>
            <person name="Javaid M."/>
            <person name="Korchina V."/>
            <person name="Kovar C."/>
            <person name="Mata R."/>
            <person name="Mathew T."/>
            <person name="Ngo R."/>
            <person name="Nguyen L."/>
            <person name="Nguyen N."/>
            <person name="Okwuonu G."/>
            <person name="Ongeri F."/>
            <person name="Pham C."/>
            <person name="Simmons D."/>
            <person name="Wilczek-Boney K."/>
            <person name="Hale W."/>
            <person name="Jakkamsetti A."/>
            <person name="Pham P."/>
            <person name="Ruth R."/>
            <person name="San Lucas F."/>
            <person name="Warren J."/>
            <person name="Zhang J."/>
            <person name="Zhao Z."/>
            <person name="Zhou C."/>
            <person name="Zhu D."/>
            <person name="Lee S."/>
            <person name="Bess C."/>
            <person name="Blankenburg K."/>
            <person name="Forbes L."/>
            <person name="Fu Q."/>
            <person name="Gubbala S."/>
            <person name="Hirani K."/>
            <person name="Jayaseelan J.C."/>
            <person name="Lara F."/>
            <person name="Munidasa M."/>
            <person name="Palculict T."/>
            <person name="Patil S."/>
            <person name="Pu L.-L."/>
            <person name="Saada N."/>
            <person name="Tang L."/>
            <person name="Weissenberger G."/>
            <person name="Zhu Y."/>
            <person name="Hemphill L."/>
            <person name="Shang Y."/>
            <person name="Youmans B."/>
            <person name="Ayvaz T."/>
            <person name="Ross M."/>
            <person name="Santibanez J."/>
            <person name="Aqrawi P."/>
            <person name="Gross S."/>
            <person name="Joshi V."/>
            <person name="Fowler G."/>
            <person name="Nazareth L."/>
            <person name="Reid J."/>
            <person name="Worley K."/>
            <person name="Petrosino J."/>
            <person name="Highlander S."/>
            <person name="Gibbs R."/>
        </authorList>
    </citation>
    <scope>NUCLEOTIDE SEQUENCE [LARGE SCALE GENOMIC DNA]</scope>
    <source>
        <strain evidence="1 2">DSM 3688</strain>
    </source>
</reference>
<dbReference type="Proteomes" id="UP000007820">
    <property type="component" value="Unassembled WGS sequence"/>
</dbReference>